<evidence type="ECO:0000256" key="1">
    <source>
        <dbReference type="ARBA" id="ARBA00022723"/>
    </source>
</evidence>
<dbReference type="EMBL" id="BAAAEJ010000003">
    <property type="protein sequence ID" value="GAA0386379.1"/>
    <property type="molecule type" value="Genomic_DNA"/>
</dbReference>
<dbReference type="InterPro" id="IPR036977">
    <property type="entry name" value="DNA_primase_Znf_CHC2"/>
</dbReference>
<dbReference type="InterPro" id="IPR050219">
    <property type="entry name" value="DnaG_primase"/>
</dbReference>
<dbReference type="Gene3D" id="3.90.980.10">
    <property type="entry name" value="DNA primase, catalytic core, N-terminal domain"/>
    <property type="match status" value="1"/>
</dbReference>
<keyword evidence="7" id="KW-1185">Reference proteome</keyword>
<proteinExistence type="predicted"/>
<dbReference type="Pfam" id="PF01807">
    <property type="entry name" value="Zn_ribbon_DnaG"/>
    <property type="match status" value="1"/>
</dbReference>
<dbReference type="Gene3D" id="3.90.580.10">
    <property type="entry name" value="Zinc finger, CHC2-type domain"/>
    <property type="match status" value="1"/>
</dbReference>
<dbReference type="InterPro" id="IPR013264">
    <property type="entry name" value="DNAG_N"/>
</dbReference>
<protein>
    <recommendedName>
        <fullName evidence="5">Reverse transcriptase domain-containing protein</fullName>
    </recommendedName>
</protein>
<accession>A0ABN0Y7W0</accession>
<keyword evidence="3" id="KW-0862">Zinc</keyword>
<feature type="region of interest" description="Disordered" evidence="4">
    <location>
        <begin position="2423"/>
        <end position="2454"/>
    </location>
</feature>
<evidence type="ECO:0000313" key="6">
    <source>
        <dbReference type="EMBL" id="GAA0386379.1"/>
    </source>
</evidence>
<dbReference type="SUPFAM" id="SSF56731">
    <property type="entry name" value="DNA primase core"/>
    <property type="match status" value="1"/>
</dbReference>
<dbReference type="PANTHER" id="PTHR30313">
    <property type="entry name" value="DNA PRIMASE"/>
    <property type="match status" value="1"/>
</dbReference>
<dbReference type="InterPro" id="IPR037068">
    <property type="entry name" value="DNA_primase_core_N_sf"/>
</dbReference>
<feature type="domain" description="Reverse transcriptase" evidence="5">
    <location>
        <begin position="509"/>
        <end position="840"/>
    </location>
</feature>
<dbReference type="PROSITE" id="PS50878">
    <property type="entry name" value="RT_POL"/>
    <property type="match status" value="1"/>
</dbReference>
<dbReference type="SUPFAM" id="SSF57783">
    <property type="entry name" value="Zinc beta-ribbon"/>
    <property type="match status" value="1"/>
</dbReference>
<comment type="caution">
    <text evidence="6">The sequence shown here is derived from an EMBL/GenBank/DDBJ whole genome shotgun (WGS) entry which is preliminary data.</text>
</comment>
<evidence type="ECO:0000256" key="4">
    <source>
        <dbReference type="SAM" id="MobiDB-lite"/>
    </source>
</evidence>
<gene>
    <name evidence="6" type="ORF">GCM10009093_11550</name>
</gene>
<dbReference type="Gene3D" id="3.40.1360.10">
    <property type="match status" value="1"/>
</dbReference>
<evidence type="ECO:0000313" key="7">
    <source>
        <dbReference type="Proteomes" id="UP001500791"/>
    </source>
</evidence>
<dbReference type="InterPro" id="IPR002694">
    <property type="entry name" value="Znf_CHC2"/>
</dbReference>
<dbReference type="CDD" id="cd01646">
    <property type="entry name" value="RT_Bac_retron_I"/>
    <property type="match status" value="1"/>
</dbReference>
<name>A0ABN0Y7W0_9CAUL</name>
<dbReference type="Pfam" id="PF08275">
    <property type="entry name" value="DNAG_N"/>
    <property type="match status" value="1"/>
</dbReference>
<organism evidence="6 7">
    <name type="scientific">Brevundimonas terrae</name>
    <dbReference type="NCBI Taxonomy" id="363631"/>
    <lineage>
        <taxon>Bacteria</taxon>
        <taxon>Pseudomonadati</taxon>
        <taxon>Pseudomonadota</taxon>
        <taxon>Alphaproteobacteria</taxon>
        <taxon>Caulobacterales</taxon>
        <taxon>Caulobacteraceae</taxon>
        <taxon>Brevundimonas</taxon>
    </lineage>
</organism>
<sequence length="2454" mass="269698">MERANIVEVAVGLGLQVERRQAEPRKAICPFHDDKDPSLSLYGSRNGKRGHYHCFVCGAHGDAIKLVQTYENLTFGEAVTRLARLMGEDIPGGLVAQSDRRAGGNELSELIQKASSRAKAGATYAVERGFDPAWLRERGVANLSLTPLIEKARKDRVLEEALVAAGIARRRDEGEVRELWQEGLRGFFSGERLVFQINDERGVVAGFAARSLTNNKPKYLYSYGFPRRDVLYRADAVMRRLESEHVNSDGQPFDLYIVEGLFDALRFEALGFNAVGILGARMTPGQLDVLRGLAIVASRFGRELNIHIFLDRDEAGRLGAYDASLAILRMLEDEAPFSLDVIWPAEDDGKKIDPDTALRALDRQAATSVLSNWSVQPLTFLASHLLALDPRAIEWDSVSRLKRASAARTIAQSIAGVGWTKIAASLTTSDRDSGLVEFAELVSVYAQPALSRSPSLLQDTSFRSTPDTSADLLTALTLARSSTSRREYPTDDASWDRLGAAASTALHLHAQRLKLGDGPSTTLLAREIPKGGGRYRLKRGPVAEDALIQQYILIELLRTRPDCPAFEMNVPAVRYALNRDGDGVIYCTGSDHDAEPVSFAYQIDMAIVNGEAPPRREGPFRPYFDCWRSFIDFVESKIKAFHHDELQILRLDVAGFYDNIRRDAVEDALTRPLAAAISALAASDGGVGAFAKLFRPEASESPERRAEATTDFLLKHTFGLKHRHPDTGQEVEEDPLKGIPQGPDLSAYLANISLFELDELMRREIAQINAALSDRDACGAAYARYVDDIVIVCADLSTASLLRRKIEAHLATLGLSLNRKNATPPPMTREEARAWITDNRAGFGFSGPLADLPTTEAMDPLAEAGDIDRKTALGLLYDPELDDPANSERTISRIGWALQAPDLRFNDRASAYRRLWTLAASGTPVAVEQVAGDFLSLVREVDPAVLLVVDGDPRRDILLACIEGLDRALRLSVPSGMLPDAACEEIAARTQALAHAVLQDVFTPLVSAFGEDAQGSFLRRYDVRTQICMIGQLAAQIVARNGEVELGALRKYTDGTAKEQPLYSGLLWSLHRFDRRIFGPSEITVTRSNATSVAFAQLHGAIVKLQRLGRIGGQAEELLPLSEALLADPEHIVSSVNQILRIWSPDTDSAGLLKPTQLELDAAATLVNLTHSKFAEVAERRPHLLSMIAGHTDARPLPSPPGLQTHGLLLWRPDGQLLLAKASEDIDDPVGVEWVTRESVLNSSIVLKTANLPAGCEPVFIRPQDWTPRLIAETYRAFFSLWRKLDDDAGEAISVPTVFSFFARLDNGAICDHRMVSWTASPTTVDGHAFVRTGQALEARSVFAEGADFWRFGWAIRDLCGRDQVPGDDEDGAEAQASARLERDTHRREAILSRVLPRLSGADRWGPGEIKPGKNMPTRIERGLRLLERFGEGTVGVDAAYLVSALSEGLFMNERVNGSDNLSIPGAPVSLLARAARRAMRAVPEAAVHWATVEEPSAPYRRTALAWFTVATRLRLHLADLGEGAAHPLRSLALGAEVLGVVADLRALVFELAGGLDRTVLERLSSIRIAQGWLHDVVGSEIRLVDDSRSLDPAADVQIKRLLEVFSEIVLGTRAGTRGLRDIISPSGWVVLAATLLQVLVVDDDEVGLRPRLWPMDLLKLERAEKALTVLLKAIAPASSAVVDSDEWPWDAFAEIYEGWPEDLGETLRELTEAATLSVTTCRSGVNPRGEDAYTGRQTVRLSDGTSIGISDWQVDIAHIRGEKGIATESREVSGRMQYAYSLTWAGERLLGLHLVSRQLSATAFGRQEVGNSDAAEDTEQLNLASLSADKDAPVVGMDDTRPVPNSRPNRSTIERGDFADDKINVIRQLQQKAWRVRAGYKGFGRQRVALLQWDVVDSYEAPGAKLGRNEGLLKSTGAIVDEKDLKIGGAFASTTEYRRRAILKAALSACIDFGVDGLVLPEYSLRPETVNWLARQLKQTAAPIIVWCGTFRLPGGTQLDYQNSGGEPYLSVNTKNTPVGRDRFDDHTALLTCLRVPAGSRAGDRVKVAVRRKRYPSAAAGELIRPPVNEPWRPLLEDANSPFDLASFSLELICSEMFPHASSANFVGIIDENEVLARRYGLVQNTTPPFEYLTCDVYEFAKWTSYRNRQKIQGDTDQHLWRGQRLQRTLIVLPAMTTRSADYHIFGQNQYLAAGLVTVFCNAVETHYACGESCFIGLDGWRETEPPTSPYWGIAPGIFQIGAKKHSGPLGRGEAAMVIADLDLMRTSDQKPRPHYQDKPLELVAHLPLIFHTEAAGGGVKGDDPHGRRRIRLRALDASNSDVSFDQAVETIYDALAAEKEWRAEMGVLQADRVASVAHDAAVAAIDAGLRTIAAFSEKSEWADKRRKAFSADRFKYPSSTPCPALVDWIYVDDRWVTGDRGDGFDADQDPLLQDYPRLTVPRTISEPDRKPA</sequence>
<reference evidence="6 7" key="1">
    <citation type="journal article" date="2019" name="Int. J. Syst. Evol. Microbiol.">
        <title>The Global Catalogue of Microorganisms (GCM) 10K type strain sequencing project: providing services to taxonomists for standard genome sequencing and annotation.</title>
        <authorList>
            <consortium name="The Broad Institute Genomics Platform"/>
            <consortium name="The Broad Institute Genome Sequencing Center for Infectious Disease"/>
            <person name="Wu L."/>
            <person name="Ma J."/>
        </authorList>
    </citation>
    <scope>NUCLEOTIDE SEQUENCE [LARGE SCALE GENOMIC DNA]</scope>
    <source>
        <strain evidence="6 7">JCM 13476</strain>
    </source>
</reference>
<dbReference type="Proteomes" id="UP001500791">
    <property type="component" value="Unassembled WGS sequence"/>
</dbReference>
<dbReference type="SMART" id="SM00400">
    <property type="entry name" value="ZnF_CHCC"/>
    <property type="match status" value="1"/>
</dbReference>
<keyword evidence="1" id="KW-0479">Metal-binding</keyword>
<dbReference type="PANTHER" id="PTHR30313:SF2">
    <property type="entry name" value="DNA PRIMASE"/>
    <property type="match status" value="1"/>
</dbReference>
<dbReference type="InterPro" id="IPR000477">
    <property type="entry name" value="RT_dom"/>
</dbReference>
<evidence type="ECO:0000259" key="5">
    <source>
        <dbReference type="PROSITE" id="PS50878"/>
    </source>
</evidence>
<feature type="region of interest" description="Disordered" evidence="4">
    <location>
        <begin position="1833"/>
        <end position="1855"/>
    </location>
</feature>
<keyword evidence="2" id="KW-0863">Zinc-finger</keyword>
<evidence type="ECO:0000256" key="2">
    <source>
        <dbReference type="ARBA" id="ARBA00022771"/>
    </source>
</evidence>
<evidence type="ECO:0000256" key="3">
    <source>
        <dbReference type="ARBA" id="ARBA00022833"/>
    </source>
</evidence>